<proteinExistence type="predicted"/>
<organism evidence="2 3">
    <name type="scientific">Mycoplasma cottewii</name>
    <dbReference type="NCBI Taxonomy" id="51364"/>
    <lineage>
        <taxon>Bacteria</taxon>
        <taxon>Bacillati</taxon>
        <taxon>Mycoplasmatota</taxon>
        <taxon>Mollicutes</taxon>
        <taxon>Mycoplasmataceae</taxon>
        <taxon>Mycoplasma</taxon>
    </lineage>
</organism>
<dbReference type="Proteomes" id="UP001059819">
    <property type="component" value="Chromosome"/>
</dbReference>
<gene>
    <name evidence="2" type="ORF">NX779_01260</name>
</gene>
<reference evidence="2" key="1">
    <citation type="submission" date="2022-08" db="EMBL/GenBank/DDBJ databases">
        <title>Complete genome sequence of Mycoplasma cottewii type strain VIS.</title>
        <authorList>
            <person name="Spergser J."/>
        </authorList>
    </citation>
    <scope>NUCLEOTIDE SEQUENCE</scope>
    <source>
        <strain evidence="2">VIS</strain>
    </source>
</reference>
<protein>
    <recommendedName>
        <fullName evidence="4">Transmembrane protein</fullName>
    </recommendedName>
</protein>
<keyword evidence="3" id="KW-1185">Reference proteome</keyword>
<evidence type="ECO:0008006" key="4">
    <source>
        <dbReference type="Google" id="ProtNLM"/>
    </source>
</evidence>
<keyword evidence="1" id="KW-0812">Transmembrane</keyword>
<evidence type="ECO:0000313" key="3">
    <source>
        <dbReference type="Proteomes" id="UP001059819"/>
    </source>
</evidence>
<name>A0ABY5TXZ8_9MOLU</name>
<evidence type="ECO:0000256" key="1">
    <source>
        <dbReference type="SAM" id="Phobius"/>
    </source>
</evidence>
<feature type="transmembrane region" description="Helical" evidence="1">
    <location>
        <begin position="81"/>
        <end position="106"/>
    </location>
</feature>
<keyword evidence="1" id="KW-1133">Transmembrane helix</keyword>
<dbReference type="RefSeq" id="WP_259430397.1">
    <property type="nucleotide sequence ID" value="NZ_CP103424.1"/>
</dbReference>
<keyword evidence="1" id="KW-0472">Membrane</keyword>
<feature type="transmembrane region" description="Helical" evidence="1">
    <location>
        <begin position="46"/>
        <end position="69"/>
    </location>
</feature>
<sequence>MFDSEKYLSVISIFLVCFSLVITAIITYYLYNFVKQKAVASKLRKTFLITIFSIIGLGFVFALTGTIAYQTSDMNSTGKTYKYLIATNVISFSLLLCAIAVLFIFVHNIAIKLTEDSIWYLGEKIEYKNIAKIIIDPSNGNLYINYKVSRTYKRIRYISNCSFKKLIIDNASKMNVEIINDDANKYFEKLTGKK</sequence>
<accession>A0ABY5TXZ8</accession>
<evidence type="ECO:0000313" key="2">
    <source>
        <dbReference type="EMBL" id="UWD35249.1"/>
    </source>
</evidence>
<dbReference type="EMBL" id="CP103424">
    <property type="protein sequence ID" value="UWD35249.1"/>
    <property type="molecule type" value="Genomic_DNA"/>
</dbReference>
<feature type="transmembrane region" description="Helical" evidence="1">
    <location>
        <begin position="12"/>
        <end position="34"/>
    </location>
</feature>